<sequence length="99" mass="11126">MADSDEQAASEPTIVECSADGALLIEVDYSGEQVRVQLEPEAATWPMEVLADRIIRLHRLALMRARADRRLAENFGVSPTRGWPSHAEVDEYRRSAIDF</sequence>
<dbReference type="RefSeq" id="WP_238306234.1">
    <property type="nucleotide sequence ID" value="NZ_BRXE01000071.1"/>
</dbReference>
<comment type="caution">
    <text evidence="1">The sequence shown here is derived from an EMBL/GenBank/DDBJ whole genome shotgun (WGS) entry which is preliminary data.</text>
</comment>
<dbReference type="AlphaFoldDB" id="A0AA37V6U7"/>
<dbReference type="GeneID" id="83633017"/>
<dbReference type="Proteomes" id="UP001165663">
    <property type="component" value="Unassembled WGS sequence"/>
</dbReference>
<organism evidence="1 2">
    <name type="scientific">Mycobacterium kiyosense</name>
    <dbReference type="NCBI Taxonomy" id="2871094"/>
    <lineage>
        <taxon>Bacteria</taxon>
        <taxon>Bacillati</taxon>
        <taxon>Actinomycetota</taxon>
        <taxon>Actinomycetes</taxon>
        <taxon>Mycobacteriales</taxon>
        <taxon>Mycobacteriaceae</taxon>
        <taxon>Mycobacterium</taxon>
    </lineage>
</organism>
<evidence type="ECO:0008006" key="3">
    <source>
        <dbReference type="Google" id="ProtNLM"/>
    </source>
</evidence>
<protein>
    <recommendedName>
        <fullName evidence="3">DUF2694 domain-containing protein</fullName>
    </recommendedName>
</protein>
<gene>
    <name evidence="1" type="ORF">SRL2020028_43100</name>
</gene>
<evidence type="ECO:0000313" key="2">
    <source>
        <dbReference type="Proteomes" id="UP001165663"/>
    </source>
</evidence>
<reference evidence="1" key="1">
    <citation type="submission" date="2022-07" db="EMBL/GenBank/DDBJ databases">
        <title>Mycobacterium kiyosense sp. nov., scotochromogenic slow-glowing species isolated from respiratory specimens.</title>
        <authorList>
            <person name="Fukano H."/>
            <person name="Kazumi Y."/>
            <person name="Sakagami N."/>
            <person name="Ato M."/>
            <person name="Mitarai S."/>
            <person name="Hoshino Y."/>
        </authorList>
    </citation>
    <scope>NUCLEOTIDE SEQUENCE</scope>
    <source>
        <strain evidence="1">SRL2020-028</strain>
    </source>
</reference>
<name>A0AA37V6U7_9MYCO</name>
<accession>A0AA37V6U7</accession>
<proteinExistence type="predicted"/>
<dbReference type="EMBL" id="BRXE01000071">
    <property type="protein sequence ID" value="GLB85054.1"/>
    <property type="molecule type" value="Genomic_DNA"/>
</dbReference>
<evidence type="ECO:0000313" key="1">
    <source>
        <dbReference type="EMBL" id="GLB85054.1"/>
    </source>
</evidence>